<dbReference type="Proteomes" id="UP000600946">
    <property type="component" value="Unassembled WGS sequence"/>
</dbReference>
<proteinExistence type="predicted"/>
<evidence type="ECO:0000313" key="3">
    <source>
        <dbReference type="Proteomes" id="UP000600946"/>
    </source>
</evidence>
<feature type="region of interest" description="Disordered" evidence="1">
    <location>
        <begin position="153"/>
        <end position="215"/>
    </location>
</feature>
<comment type="caution">
    <text evidence="2">The sequence shown here is derived from an EMBL/GenBank/DDBJ whole genome shotgun (WGS) entry which is preliminary data.</text>
</comment>
<evidence type="ECO:0000256" key="1">
    <source>
        <dbReference type="SAM" id="MobiDB-lite"/>
    </source>
</evidence>
<sequence length="255" mass="24201">MSSLKAVASVPSAGSAATGLQPACARCWLTSDITVAAADTSALGNCACCEGAALGGALGGVAGLDGAGAGASDFFRGAGGAEGVAEAGAGGAAEALGEEGAADGVGDAALLDPAGAGAVPVGFSDTLPCGRTSGVRLACTRGPVIVSPLTLYVPPPGSRPEATATAPTATAAETPSSPVRTGAAARFLRRDPPRGRPSGPAAGSAGAGSAGAGSAAERRWRPICGAFLNAGAMADALPRGPRSARNDQMATNPYG</sequence>
<accession>A0ABQ3AR19</accession>
<feature type="region of interest" description="Disordered" evidence="1">
    <location>
        <begin position="235"/>
        <end position="255"/>
    </location>
</feature>
<name>A0ABQ3AR19_9ACTN</name>
<reference evidence="3" key="1">
    <citation type="journal article" date="2019" name="Int. J. Syst. Evol. Microbiol.">
        <title>The Global Catalogue of Microorganisms (GCM) 10K type strain sequencing project: providing services to taxonomists for standard genome sequencing and annotation.</title>
        <authorList>
            <consortium name="The Broad Institute Genomics Platform"/>
            <consortium name="The Broad Institute Genome Sequencing Center for Infectious Disease"/>
            <person name="Wu L."/>
            <person name="Ma J."/>
        </authorList>
    </citation>
    <scope>NUCLEOTIDE SEQUENCE [LARGE SCALE GENOMIC DNA]</scope>
    <source>
        <strain evidence="3">JCM 4594</strain>
    </source>
</reference>
<evidence type="ECO:0000313" key="2">
    <source>
        <dbReference type="EMBL" id="GGY63465.1"/>
    </source>
</evidence>
<dbReference type="EMBL" id="BMUU01000016">
    <property type="protein sequence ID" value="GGY63465.1"/>
    <property type="molecule type" value="Genomic_DNA"/>
</dbReference>
<organism evidence="2 3">
    <name type="scientific">Streptomyces xanthochromogenes</name>
    <dbReference type="NCBI Taxonomy" id="67384"/>
    <lineage>
        <taxon>Bacteria</taxon>
        <taxon>Bacillati</taxon>
        <taxon>Actinomycetota</taxon>
        <taxon>Actinomycetes</taxon>
        <taxon>Kitasatosporales</taxon>
        <taxon>Streptomycetaceae</taxon>
        <taxon>Streptomyces</taxon>
    </lineage>
</organism>
<protein>
    <submittedName>
        <fullName evidence="2">Uncharacterized protein</fullName>
    </submittedName>
</protein>
<feature type="compositionally biased region" description="Low complexity" evidence="1">
    <location>
        <begin position="160"/>
        <end position="178"/>
    </location>
</feature>
<gene>
    <name evidence="2" type="ORF">GCM10010326_67920</name>
</gene>
<feature type="compositionally biased region" description="Polar residues" evidence="1">
    <location>
        <begin position="246"/>
        <end position="255"/>
    </location>
</feature>
<keyword evidence="3" id="KW-1185">Reference proteome</keyword>